<keyword evidence="3" id="KW-0477">Merozoite</keyword>
<gene>
    <name evidence="3" type="primary">MSA-1</name>
</gene>
<proteinExistence type="predicted"/>
<feature type="compositionally biased region" description="Polar residues" evidence="1">
    <location>
        <begin position="254"/>
        <end position="286"/>
    </location>
</feature>
<feature type="compositionally biased region" description="Polar residues" evidence="1">
    <location>
        <begin position="206"/>
        <end position="220"/>
    </location>
</feature>
<feature type="chain" id="PRO_5008009040" evidence="2">
    <location>
        <begin position="19"/>
        <end position="304"/>
    </location>
</feature>
<protein>
    <submittedName>
        <fullName evidence="3">Merozoite surface antigen-1</fullName>
    </submittedName>
</protein>
<dbReference type="AlphaFoldDB" id="A0A173M256"/>
<sequence>VLTFLMTAVCCALSFVSCAEEKSQSIETPPAYVPVASSSLLYDDIRTFYNLMGKLYDGVDEDIKKVFAGENNVDALVREAKNGLVRMKGVAESLKEDEQFSSEGFITSTEQAKSVEGDFESLMYSVIQIYHKCVALNKEVNRLFPNARESDESIEEIKKYFKKNVYDKDTVSNQGLIAIGDAFVKAEDFDSIVRTAAEYYKKKQANGGSSTVERTPSTGDSAAPGGGQSSEARPSEGSGAPQPTSPGSQPAVPNPSQADHPTKPTETPAGNLNGQQGSPKPTGSSFTFGGLTVATLCYFVLSAF</sequence>
<evidence type="ECO:0000256" key="1">
    <source>
        <dbReference type="SAM" id="MobiDB-lite"/>
    </source>
</evidence>
<dbReference type="EMBL" id="LC099076">
    <property type="protein sequence ID" value="BAV01347.1"/>
    <property type="molecule type" value="Genomic_DNA"/>
</dbReference>
<name>A0A173M256_BABBO</name>
<accession>A0A173M256</accession>
<reference evidence="3" key="1">
    <citation type="submission" date="2015-11" db="EMBL/GenBank/DDBJ databases">
        <title>Genetic diversity of Babesia bovis MSA-1 gene in Thailand.</title>
        <authorList>
            <person name="Yokoyama N."/>
        </authorList>
    </citation>
    <scope>NUCLEOTIDE SEQUENCE</scope>
    <source>
        <strain evidence="3">Bbo-ca-C160</strain>
        <tissue evidence="3">Whole blood</tissue>
    </source>
</reference>
<organism evidence="3">
    <name type="scientific">Babesia bovis</name>
    <dbReference type="NCBI Taxonomy" id="5865"/>
    <lineage>
        <taxon>Eukaryota</taxon>
        <taxon>Sar</taxon>
        <taxon>Alveolata</taxon>
        <taxon>Apicomplexa</taxon>
        <taxon>Aconoidasida</taxon>
        <taxon>Piroplasmida</taxon>
        <taxon>Babesiidae</taxon>
        <taxon>Babesia</taxon>
    </lineage>
</organism>
<evidence type="ECO:0000256" key="2">
    <source>
        <dbReference type="SAM" id="SignalP"/>
    </source>
</evidence>
<evidence type="ECO:0000313" key="3">
    <source>
        <dbReference type="EMBL" id="BAV01347.1"/>
    </source>
</evidence>
<keyword evidence="2" id="KW-0732">Signal</keyword>
<feature type="region of interest" description="Disordered" evidence="1">
    <location>
        <begin position="203"/>
        <end position="286"/>
    </location>
</feature>
<feature type="non-terminal residue" evidence="3">
    <location>
        <position position="1"/>
    </location>
</feature>
<feature type="signal peptide" evidence="2">
    <location>
        <begin position="1"/>
        <end position="18"/>
    </location>
</feature>